<dbReference type="GO" id="GO:0005509">
    <property type="term" value="F:calcium ion binding"/>
    <property type="evidence" value="ECO:0007669"/>
    <property type="project" value="InterPro"/>
</dbReference>
<dbReference type="InterPro" id="IPR010566">
    <property type="entry name" value="Haemolys_ca-bd"/>
</dbReference>
<keyword evidence="3" id="KW-0106">Calcium</keyword>
<proteinExistence type="predicted"/>
<gene>
    <name evidence="5" type="ORF">AADEFJLK_00461</name>
</gene>
<accession>A0A2S5CRR2</accession>
<dbReference type="Gene3D" id="2.150.10.10">
    <property type="entry name" value="Serralysin-like metalloprotease, C-terminal"/>
    <property type="match status" value="7"/>
</dbReference>
<evidence type="ECO:0000256" key="1">
    <source>
        <dbReference type="ARBA" id="ARBA00004613"/>
    </source>
</evidence>
<dbReference type="AlphaFoldDB" id="A0A2S5CRR2"/>
<dbReference type="Pfam" id="PF06594">
    <property type="entry name" value="HCBP_related"/>
    <property type="match status" value="3"/>
</dbReference>
<evidence type="ECO:0000256" key="3">
    <source>
        <dbReference type="ARBA" id="ARBA00022837"/>
    </source>
</evidence>
<sequence>MATYNGDNTNNIYIGTNTDDTIYGNGGDDSLNGVDGNDQIYGGDGNDILNGGLGNDYLQGDNGADTYLIAKADGQDEIGNYHSDNSMDVVTFTDMASSDITSVTRAQDGSDNLILTYGTGGQLTVDNYFSDAAYQIDTFQFTDSVWGLADIIARASAITGTADSDFLSGFNDWSNTLLGLGGDDYLFGGIGDDVLIGGDGNDWLQGMEGNDTLIGGTGNDIVSGGYGIDTYLIAKADGQDEIDDTLDDSADVVIFTDMTRADITSVTHSQDGRNSLVLTYGTDGQLTVDGYFNDTPYRINTFQFTDGTWTLTDILIRTSVITGTANDDLLFGFDAWSSTIYGLGGNDTLYGGSFADTIIGGDGNDTLNGGLGNDYLEGDNGADTYLIALADGQDEINNYDTDGSVDVVTFTDVALSDLAGISTNGTNLYLNYGNASQLVVDNYFYGDAYQVNQFQFAGGDVLANFIIGTDSSNDTLTGTNANDAISGLGGADTMAGGLGNDLYFVDNAGDVVTEASSAGTDTLLSSISYTLAANVENLILTGSNAINGTGNDLANMLTGNAAANVLVGGLGNDTYIVDNAADNAIENSGEGSDTVQASITYSLGANIENLTLTGTATINGTGNGLTNTLIGNSANNTLDGGIGADTLVGGWGDDLYVVDNAGDVVMEDTDGGIDIVQSSISWTLGANLENLTLTGTAAIYGIGNSLANTLIGNTGANLLDGGAGVDNLKGGLGNDQYRVDNIGDKVFENAGEGTDTVQSLVSYSLVANVENLILLNAPGAINGTGNELANMLTGNTAANVLDGGAGADTLTGGLGNDSFIVDNVADSVVENSGEGTDTVQASVSYILAANVENLTLTGSATLNGTGNTLANVLTGNSAMNILNGGAGADTLTGGAGSDIFVFGTVTGGADKVLDFVSGTDKLQVLDGVAGLSIGNGDHSINNAALINGHGSFSTLSELVVVTPNIIGAITAANAATDIGNATSNYAVGNTRLFAVDNGVDSVLYLFKSAGADAVVSAGELTLLGTLQGTAQTALADYSFA</sequence>
<evidence type="ECO:0000259" key="4">
    <source>
        <dbReference type="Pfam" id="PF06594"/>
    </source>
</evidence>
<dbReference type="InterPro" id="IPR001343">
    <property type="entry name" value="Hemolysn_Ca-bd"/>
</dbReference>
<dbReference type="Pfam" id="PF00353">
    <property type="entry name" value="HemolysinCabind"/>
    <property type="match status" value="9"/>
</dbReference>
<dbReference type="EMBL" id="PGFZ01000001">
    <property type="protein sequence ID" value="POZ53437.1"/>
    <property type="molecule type" value="Genomic_DNA"/>
</dbReference>
<feature type="domain" description="Haemolysin-type calcium binding-related" evidence="4">
    <location>
        <begin position="112"/>
        <end position="149"/>
    </location>
</feature>
<protein>
    <submittedName>
        <fullName evidence="5">Calcium-binding protein</fullName>
    </submittedName>
</protein>
<dbReference type="InterPro" id="IPR011049">
    <property type="entry name" value="Serralysin-like_metalloprot_C"/>
</dbReference>
<dbReference type="PROSITE" id="PS00330">
    <property type="entry name" value="HEMOLYSIN_CALCIUM"/>
    <property type="match status" value="5"/>
</dbReference>
<dbReference type="Proteomes" id="UP000237423">
    <property type="component" value="Unassembled WGS sequence"/>
</dbReference>
<feature type="domain" description="Haemolysin-type calcium binding-related" evidence="4">
    <location>
        <begin position="427"/>
        <end position="462"/>
    </location>
</feature>
<dbReference type="PRINTS" id="PR00313">
    <property type="entry name" value="CABNDNGRPT"/>
</dbReference>
<dbReference type="SUPFAM" id="SSF51120">
    <property type="entry name" value="beta-Roll"/>
    <property type="match status" value="6"/>
</dbReference>
<dbReference type="InterPro" id="IPR050557">
    <property type="entry name" value="RTX_toxin/Mannuronan_C5-epim"/>
</dbReference>
<evidence type="ECO:0000313" key="6">
    <source>
        <dbReference type="Proteomes" id="UP000237423"/>
    </source>
</evidence>
<dbReference type="RefSeq" id="WP_103973152.1">
    <property type="nucleotide sequence ID" value="NZ_PGFZ01000001.1"/>
</dbReference>
<keyword evidence="2" id="KW-0964">Secreted</keyword>
<name>A0A2S5CRR2_9GAMM</name>
<organism evidence="5 6">
    <name type="scientific">Methylovulum psychrotolerans</name>
    <dbReference type="NCBI Taxonomy" id="1704499"/>
    <lineage>
        <taxon>Bacteria</taxon>
        <taxon>Pseudomonadati</taxon>
        <taxon>Pseudomonadota</taxon>
        <taxon>Gammaproteobacteria</taxon>
        <taxon>Methylococcales</taxon>
        <taxon>Methylococcaceae</taxon>
        <taxon>Methylovulum</taxon>
    </lineage>
</organism>
<comment type="subcellular location">
    <subcellularLocation>
        <location evidence="1">Secreted</location>
    </subcellularLocation>
</comment>
<evidence type="ECO:0000256" key="2">
    <source>
        <dbReference type="ARBA" id="ARBA00022525"/>
    </source>
</evidence>
<dbReference type="GO" id="GO:0005576">
    <property type="term" value="C:extracellular region"/>
    <property type="evidence" value="ECO:0007669"/>
    <property type="project" value="UniProtKB-SubCell"/>
</dbReference>
<dbReference type="PANTHER" id="PTHR38340">
    <property type="entry name" value="S-LAYER PROTEIN"/>
    <property type="match status" value="1"/>
</dbReference>
<reference evidence="5 6" key="1">
    <citation type="submission" date="2017-11" db="EMBL/GenBank/DDBJ databases">
        <title>Draft Genome Sequence of Methylobacter psychrotolerans Sph1T, an Obligate Methanotroph from Low-Temperature Environments.</title>
        <authorList>
            <person name="Oshkin I.Y."/>
            <person name="Miroshnikov K."/>
            <person name="Belova S.E."/>
            <person name="Korzhenkov A."/>
            <person name="Toshchakov S.V."/>
            <person name="Dedysh S.N."/>
        </authorList>
    </citation>
    <scope>NUCLEOTIDE SEQUENCE [LARGE SCALE GENOMIC DNA]</scope>
    <source>
        <strain evidence="5 6">Sph1</strain>
    </source>
</reference>
<comment type="caution">
    <text evidence="5">The sequence shown here is derived from an EMBL/GenBank/DDBJ whole genome shotgun (WGS) entry which is preliminary data.</text>
</comment>
<feature type="domain" description="Haemolysin-type calcium binding-related" evidence="4">
    <location>
        <begin position="281"/>
        <end position="308"/>
    </location>
</feature>
<evidence type="ECO:0000313" key="5">
    <source>
        <dbReference type="EMBL" id="POZ53437.1"/>
    </source>
</evidence>
<dbReference type="InterPro" id="IPR018511">
    <property type="entry name" value="Hemolysin-typ_Ca-bd_CS"/>
</dbReference>
<dbReference type="PANTHER" id="PTHR38340:SF1">
    <property type="entry name" value="S-LAYER PROTEIN"/>
    <property type="match status" value="1"/>
</dbReference>